<protein>
    <submittedName>
        <fullName evidence="2">GNAT family N-acetyltransferase</fullName>
    </submittedName>
</protein>
<dbReference type="EMBL" id="JBHSGU010000019">
    <property type="protein sequence ID" value="MFC4701605.1"/>
    <property type="molecule type" value="Genomic_DNA"/>
</dbReference>
<dbReference type="InterPro" id="IPR016181">
    <property type="entry name" value="Acyl_CoA_acyltransferase"/>
</dbReference>
<keyword evidence="3" id="KW-1185">Reference proteome</keyword>
<name>A0ABV9M113_9ALTE</name>
<dbReference type="Pfam" id="PF00583">
    <property type="entry name" value="Acetyltransf_1"/>
    <property type="match status" value="1"/>
</dbReference>
<gene>
    <name evidence="2" type="ORF">ACFO4O_15730</name>
</gene>
<dbReference type="Gene3D" id="3.40.630.30">
    <property type="match status" value="1"/>
</dbReference>
<dbReference type="SUPFAM" id="SSF55729">
    <property type="entry name" value="Acyl-CoA N-acyltransferases (Nat)"/>
    <property type="match status" value="1"/>
</dbReference>
<dbReference type="PANTHER" id="PTHR39173:SF1">
    <property type="entry name" value="ACETYLTRANSFERASE"/>
    <property type="match status" value="1"/>
</dbReference>
<dbReference type="PROSITE" id="PS51186">
    <property type="entry name" value="GNAT"/>
    <property type="match status" value="1"/>
</dbReference>
<evidence type="ECO:0000259" key="1">
    <source>
        <dbReference type="PROSITE" id="PS51186"/>
    </source>
</evidence>
<sequence>MLIQPSVKLESSYRDYIKELGSEERYPYPMDLDFSDFPAFVQLLTDYSYGKNLPSSLVPNTTFWLVENEEIIGCSHLRHMLNKSLWHAGGHIGLGVRPSFRGKGIGKRLLALTIKKAQAMGISDIHIHCYQSNEASKTLIASSGAVLHSSVGENDSDERVLRFVLNTH</sequence>
<organism evidence="2 3">
    <name type="scientific">Glaciecola siphonariae</name>
    <dbReference type="NCBI Taxonomy" id="521012"/>
    <lineage>
        <taxon>Bacteria</taxon>
        <taxon>Pseudomonadati</taxon>
        <taxon>Pseudomonadota</taxon>
        <taxon>Gammaproteobacteria</taxon>
        <taxon>Alteromonadales</taxon>
        <taxon>Alteromonadaceae</taxon>
        <taxon>Glaciecola</taxon>
    </lineage>
</organism>
<dbReference type="InterPro" id="IPR000182">
    <property type="entry name" value="GNAT_dom"/>
</dbReference>
<dbReference type="Proteomes" id="UP001595897">
    <property type="component" value="Unassembled WGS sequence"/>
</dbReference>
<evidence type="ECO:0000313" key="2">
    <source>
        <dbReference type="EMBL" id="MFC4701605.1"/>
    </source>
</evidence>
<dbReference type="CDD" id="cd04301">
    <property type="entry name" value="NAT_SF"/>
    <property type="match status" value="1"/>
</dbReference>
<proteinExistence type="predicted"/>
<comment type="caution">
    <text evidence="2">The sequence shown here is derived from an EMBL/GenBank/DDBJ whole genome shotgun (WGS) entry which is preliminary data.</text>
</comment>
<dbReference type="RefSeq" id="WP_382410244.1">
    <property type="nucleotide sequence ID" value="NZ_JBHSGU010000019.1"/>
</dbReference>
<feature type="domain" description="N-acetyltransferase" evidence="1">
    <location>
        <begin position="11"/>
        <end position="166"/>
    </location>
</feature>
<reference evidence="3" key="1">
    <citation type="journal article" date="2019" name="Int. J. Syst. Evol. Microbiol.">
        <title>The Global Catalogue of Microorganisms (GCM) 10K type strain sequencing project: providing services to taxonomists for standard genome sequencing and annotation.</title>
        <authorList>
            <consortium name="The Broad Institute Genomics Platform"/>
            <consortium name="The Broad Institute Genome Sequencing Center for Infectious Disease"/>
            <person name="Wu L."/>
            <person name="Ma J."/>
        </authorList>
    </citation>
    <scope>NUCLEOTIDE SEQUENCE [LARGE SCALE GENOMIC DNA]</scope>
    <source>
        <strain evidence="3">KACC 12507</strain>
    </source>
</reference>
<accession>A0ABV9M113</accession>
<dbReference type="PANTHER" id="PTHR39173">
    <property type="entry name" value="ACETYLTRANSFERASE"/>
    <property type="match status" value="1"/>
</dbReference>
<evidence type="ECO:0000313" key="3">
    <source>
        <dbReference type="Proteomes" id="UP001595897"/>
    </source>
</evidence>